<feature type="region of interest" description="Disordered" evidence="11">
    <location>
        <begin position="301"/>
        <end position="348"/>
    </location>
</feature>
<dbReference type="GO" id="GO:0051016">
    <property type="term" value="P:barbed-end actin filament capping"/>
    <property type="evidence" value="ECO:0007669"/>
    <property type="project" value="TreeGrafter"/>
</dbReference>
<organism evidence="13 14">
    <name type="scientific">Thamnocephalis sphaerospora</name>
    <dbReference type="NCBI Taxonomy" id="78915"/>
    <lineage>
        <taxon>Eukaryota</taxon>
        <taxon>Fungi</taxon>
        <taxon>Fungi incertae sedis</taxon>
        <taxon>Zoopagomycota</taxon>
        <taxon>Zoopagomycotina</taxon>
        <taxon>Zoopagomycetes</taxon>
        <taxon>Zoopagales</taxon>
        <taxon>Sigmoideomycetaceae</taxon>
        <taxon>Thamnocephalis</taxon>
    </lineage>
</organism>
<evidence type="ECO:0000256" key="3">
    <source>
        <dbReference type="ARBA" id="ARBA00009557"/>
    </source>
</evidence>
<evidence type="ECO:0000259" key="12">
    <source>
        <dbReference type="PROSITE" id="PS51263"/>
    </source>
</evidence>
<dbReference type="CDD" id="cd11285">
    <property type="entry name" value="ADF_Twf-N_like"/>
    <property type="match status" value="1"/>
</dbReference>
<dbReference type="PROSITE" id="PS51263">
    <property type="entry name" value="ADF_H"/>
    <property type="match status" value="2"/>
</dbReference>
<dbReference type="FunFam" id="3.40.20.10:FF:000007">
    <property type="entry name" value="Twinfilin-1 isoform 1"/>
    <property type="match status" value="1"/>
</dbReference>
<feature type="compositionally biased region" description="Low complexity" evidence="11">
    <location>
        <begin position="320"/>
        <end position="330"/>
    </location>
</feature>
<proteinExistence type="inferred from homology"/>
<evidence type="ECO:0000256" key="10">
    <source>
        <dbReference type="ARBA" id="ARBA00069496"/>
    </source>
</evidence>
<feature type="domain" description="ADF-H" evidence="12">
    <location>
        <begin position="161"/>
        <end position="298"/>
    </location>
</feature>
<evidence type="ECO:0000313" key="13">
    <source>
        <dbReference type="EMBL" id="RKP10260.1"/>
    </source>
</evidence>
<comment type="subcellular location">
    <subcellularLocation>
        <location evidence="2">Cytoplasm</location>
        <location evidence="2">Cell cortex</location>
    </subcellularLocation>
    <subcellularLocation>
        <location evidence="1">Cytoplasm</location>
        <location evidence="1">Cytoskeleton</location>
    </subcellularLocation>
</comment>
<dbReference type="GO" id="GO:0005938">
    <property type="term" value="C:cell cortex"/>
    <property type="evidence" value="ECO:0007669"/>
    <property type="project" value="UniProtKB-SubCell"/>
</dbReference>
<dbReference type="FunFam" id="3.40.20.10:FF:000042">
    <property type="entry name" value="Actin depolymerizing protein"/>
    <property type="match status" value="1"/>
</dbReference>
<evidence type="ECO:0000256" key="5">
    <source>
        <dbReference type="ARBA" id="ARBA00022737"/>
    </source>
</evidence>
<dbReference type="OrthoDB" id="10006997at2759"/>
<evidence type="ECO:0000256" key="1">
    <source>
        <dbReference type="ARBA" id="ARBA00004245"/>
    </source>
</evidence>
<evidence type="ECO:0000256" key="2">
    <source>
        <dbReference type="ARBA" id="ARBA00004544"/>
    </source>
</evidence>
<keyword evidence="6" id="KW-0009">Actin-binding</keyword>
<comment type="similarity">
    <text evidence="3">Belongs to the actin-binding proteins ADF family. Twinfilin subfamily.</text>
</comment>
<name>A0A4P9XXW3_9FUNG</name>
<evidence type="ECO:0000256" key="11">
    <source>
        <dbReference type="SAM" id="MobiDB-lite"/>
    </source>
</evidence>
<dbReference type="Proteomes" id="UP000271241">
    <property type="component" value="Unassembled WGS sequence"/>
</dbReference>
<dbReference type="CDD" id="cd11284">
    <property type="entry name" value="ADF_Twf-C_like"/>
    <property type="match status" value="1"/>
</dbReference>
<evidence type="ECO:0000313" key="14">
    <source>
        <dbReference type="Proteomes" id="UP000271241"/>
    </source>
</evidence>
<comment type="function">
    <text evidence="9">Actin-binding protein involved in motile and morphological processes. Inhibits actin polymerization, likely by sequestering G-actin.</text>
</comment>
<dbReference type="Gene3D" id="3.40.20.10">
    <property type="entry name" value="Severin"/>
    <property type="match status" value="2"/>
</dbReference>
<comment type="subunit">
    <text evidence="8">Interacts with G-actin; ADP-actin form.</text>
</comment>
<gene>
    <name evidence="13" type="ORF">THASP1DRAFT_34169</name>
</gene>
<keyword evidence="4" id="KW-0963">Cytoplasm</keyword>
<dbReference type="PANTHER" id="PTHR13759:SF1">
    <property type="entry name" value="TWINFILIN"/>
    <property type="match status" value="1"/>
</dbReference>
<dbReference type="EMBL" id="KZ992461">
    <property type="protein sequence ID" value="RKP10260.1"/>
    <property type="molecule type" value="Genomic_DNA"/>
</dbReference>
<dbReference type="GO" id="GO:0030042">
    <property type="term" value="P:actin filament depolymerization"/>
    <property type="evidence" value="ECO:0007669"/>
    <property type="project" value="TreeGrafter"/>
</dbReference>
<dbReference type="InterPro" id="IPR029006">
    <property type="entry name" value="ADF-H/Gelsolin-like_dom_sf"/>
</dbReference>
<evidence type="ECO:0000256" key="8">
    <source>
        <dbReference type="ARBA" id="ARBA00038532"/>
    </source>
</evidence>
<dbReference type="SUPFAM" id="SSF55753">
    <property type="entry name" value="Actin depolymerizing proteins"/>
    <property type="match status" value="2"/>
</dbReference>
<feature type="compositionally biased region" description="Basic and acidic residues" evidence="11">
    <location>
        <begin position="337"/>
        <end position="348"/>
    </location>
</feature>
<dbReference type="SMART" id="SM00102">
    <property type="entry name" value="ADF"/>
    <property type="match status" value="2"/>
</dbReference>
<dbReference type="InterPro" id="IPR028458">
    <property type="entry name" value="Twinfilin"/>
</dbReference>
<accession>A0A4P9XXW3</accession>
<dbReference type="GO" id="GO:0003785">
    <property type="term" value="F:actin monomer binding"/>
    <property type="evidence" value="ECO:0007669"/>
    <property type="project" value="TreeGrafter"/>
</dbReference>
<feature type="domain" description="ADF-H" evidence="12">
    <location>
        <begin position="1"/>
        <end position="123"/>
    </location>
</feature>
<dbReference type="PANTHER" id="PTHR13759">
    <property type="entry name" value="TWINFILIN"/>
    <property type="match status" value="1"/>
</dbReference>
<keyword evidence="7" id="KW-0206">Cytoskeleton</keyword>
<reference evidence="14" key="1">
    <citation type="journal article" date="2018" name="Nat. Microbiol.">
        <title>Leveraging single-cell genomics to expand the fungal tree of life.</title>
        <authorList>
            <person name="Ahrendt S.R."/>
            <person name="Quandt C.A."/>
            <person name="Ciobanu D."/>
            <person name="Clum A."/>
            <person name="Salamov A."/>
            <person name="Andreopoulos B."/>
            <person name="Cheng J.F."/>
            <person name="Woyke T."/>
            <person name="Pelin A."/>
            <person name="Henrissat B."/>
            <person name="Reynolds N.K."/>
            <person name="Benny G.L."/>
            <person name="Smith M.E."/>
            <person name="James T.Y."/>
            <person name="Grigoriev I.V."/>
        </authorList>
    </citation>
    <scope>NUCLEOTIDE SEQUENCE [LARGE SCALE GENOMIC DNA]</scope>
    <source>
        <strain evidence="14">RSA 1356</strain>
    </source>
</reference>
<evidence type="ECO:0000256" key="6">
    <source>
        <dbReference type="ARBA" id="ARBA00023203"/>
    </source>
</evidence>
<dbReference type="AlphaFoldDB" id="A0A4P9XXW3"/>
<dbReference type="Pfam" id="PF00241">
    <property type="entry name" value="Cofilin_ADF"/>
    <property type="match status" value="2"/>
</dbReference>
<keyword evidence="5" id="KW-0677">Repeat</keyword>
<dbReference type="GO" id="GO:0051015">
    <property type="term" value="F:actin filament binding"/>
    <property type="evidence" value="ECO:0007669"/>
    <property type="project" value="TreeGrafter"/>
</dbReference>
<dbReference type="InterPro" id="IPR002108">
    <property type="entry name" value="ADF-H"/>
</dbReference>
<evidence type="ECO:0000256" key="4">
    <source>
        <dbReference type="ARBA" id="ARBA00022490"/>
    </source>
</evidence>
<keyword evidence="14" id="KW-1185">Reference proteome</keyword>
<dbReference type="STRING" id="78915.A0A4P9XXW3"/>
<evidence type="ECO:0000256" key="9">
    <source>
        <dbReference type="ARBA" id="ARBA00056419"/>
    </source>
</evidence>
<sequence length="348" mass="38711">MSHQSGIRVSKELAEQFAAAVASSQERAIKVSIVEDFDRVTELLEERKPAYVLYRLDSKTPAGDYEWLFLFYVPDRATVRDKMLYASTRATLTKELGDSRFSDSIYGTTMEEFTLQGYRQHIRHQQAAAPLTEAEEQLARVKIAEASVDIGTTSRRSHIVGVAFPVSEEATAKLVKFASADRESNLVVLRLDTNGETVEFDKSATVSADDLAANLAEDVPRFIFYAHTYEVDTGKQETGIVFIYVCPLKTKVRERMLYSSCRSAVLQAAQDAGVAVAKKMETNDVRELTHAELDEHFEAERNVSRPATPASGLRGGAFKRPVAPGRGPPRLARRVVKRETETPAEKDS</sequence>
<evidence type="ECO:0000256" key="7">
    <source>
        <dbReference type="ARBA" id="ARBA00023212"/>
    </source>
</evidence>
<dbReference type="GO" id="GO:0005884">
    <property type="term" value="C:actin filament"/>
    <property type="evidence" value="ECO:0007669"/>
    <property type="project" value="TreeGrafter"/>
</dbReference>
<protein>
    <recommendedName>
        <fullName evidence="10">Twinfilin</fullName>
    </recommendedName>
</protein>